<proteinExistence type="predicted"/>
<reference evidence="9 10" key="1">
    <citation type="submission" date="2009-11" db="EMBL/GenBank/DDBJ databases">
        <title>Annotation of Allomyces macrogynus ATCC 38327.</title>
        <authorList>
            <consortium name="The Broad Institute Genome Sequencing Platform"/>
            <person name="Russ C."/>
            <person name="Cuomo C."/>
            <person name="Burger G."/>
            <person name="Gray M.W."/>
            <person name="Holland P.W.H."/>
            <person name="King N."/>
            <person name="Lang F.B.F."/>
            <person name="Roger A.J."/>
            <person name="Ruiz-Trillo I."/>
            <person name="Young S.K."/>
            <person name="Zeng Q."/>
            <person name="Gargeya S."/>
            <person name="Fitzgerald M."/>
            <person name="Haas B."/>
            <person name="Abouelleil A."/>
            <person name="Alvarado L."/>
            <person name="Arachchi H.M."/>
            <person name="Berlin A."/>
            <person name="Chapman S.B."/>
            <person name="Gearin G."/>
            <person name="Goldberg J."/>
            <person name="Griggs A."/>
            <person name="Gujja S."/>
            <person name="Hansen M."/>
            <person name="Heiman D."/>
            <person name="Howarth C."/>
            <person name="Larimer J."/>
            <person name="Lui A."/>
            <person name="MacDonald P.J.P."/>
            <person name="McCowen C."/>
            <person name="Montmayeur A."/>
            <person name="Murphy C."/>
            <person name="Neiman D."/>
            <person name="Pearson M."/>
            <person name="Priest M."/>
            <person name="Roberts A."/>
            <person name="Saif S."/>
            <person name="Shea T."/>
            <person name="Sisk P."/>
            <person name="Stolte C."/>
            <person name="Sykes S."/>
            <person name="Wortman J."/>
            <person name="Nusbaum C."/>
            <person name="Birren B."/>
        </authorList>
    </citation>
    <scope>NUCLEOTIDE SEQUENCE [LARGE SCALE GENOMIC DNA]</scope>
    <source>
        <strain evidence="9 10">ATCC 38327</strain>
    </source>
</reference>
<evidence type="ECO:0000256" key="3">
    <source>
        <dbReference type="ARBA" id="ARBA00022833"/>
    </source>
</evidence>
<dbReference type="Gene3D" id="4.10.1000.10">
    <property type="entry name" value="Zinc finger, CCCH-type"/>
    <property type="match status" value="1"/>
</dbReference>
<dbReference type="VEuPathDB" id="FungiDB:AMAG_08959"/>
<dbReference type="AlphaFoldDB" id="A0A0L0SND8"/>
<feature type="compositionally biased region" description="Basic and acidic residues" evidence="6">
    <location>
        <begin position="79"/>
        <end position="101"/>
    </location>
</feature>
<evidence type="ECO:0000313" key="10">
    <source>
        <dbReference type="Proteomes" id="UP000054350"/>
    </source>
</evidence>
<dbReference type="InterPro" id="IPR036855">
    <property type="entry name" value="Znf_CCCH_sf"/>
</dbReference>
<evidence type="ECO:0000259" key="7">
    <source>
        <dbReference type="PROSITE" id="PS50103"/>
    </source>
</evidence>
<dbReference type="InterPro" id="IPR008913">
    <property type="entry name" value="Znf_CHY"/>
</dbReference>
<dbReference type="InterPro" id="IPR037274">
    <property type="entry name" value="Znf_CHY_sf"/>
</dbReference>
<keyword evidence="3 5" id="KW-0862">Zinc</keyword>
<keyword evidence="2 4" id="KW-0863">Zinc-finger</keyword>
<dbReference type="PROSITE" id="PS50103">
    <property type="entry name" value="ZF_C3H1"/>
    <property type="match status" value="1"/>
</dbReference>
<keyword evidence="10" id="KW-1185">Reference proteome</keyword>
<feature type="compositionally biased region" description="Low complexity" evidence="6">
    <location>
        <begin position="102"/>
        <end position="151"/>
    </location>
</feature>
<feature type="region of interest" description="Disordered" evidence="6">
    <location>
        <begin position="1"/>
        <end position="46"/>
    </location>
</feature>
<evidence type="ECO:0000259" key="8">
    <source>
        <dbReference type="PROSITE" id="PS51266"/>
    </source>
</evidence>
<reference evidence="10" key="2">
    <citation type="submission" date="2009-11" db="EMBL/GenBank/DDBJ databases">
        <title>The Genome Sequence of Allomyces macrogynus strain ATCC 38327.</title>
        <authorList>
            <consortium name="The Broad Institute Genome Sequencing Platform"/>
            <person name="Russ C."/>
            <person name="Cuomo C."/>
            <person name="Shea T."/>
            <person name="Young S.K."/>
            <person name="Zeng Q."/>
            <person name="Koehrsen M."/>
            <person name="Haas B."/>
            <person name="Borodovsky M."/>
            <person name="Guigo R."/>
            <person name="Alvarado L."/>
            <person name="Berlin A."/>
            <person name="Borenstein D."/>
            <person name="Chen Z."/>
            <person name="Engels R."/>
            <person name="Freedman E."/>
            <person name="Gellesch M."/>
            <person name="Goldberg J."/>
            <person name="Griggs A."/>
            <person name="Gujja S."/>
            <person name="Heiman D."/>
            <person name="Hepburn T."/>
            <person name="Howarth C."/>
            <person name="Jen D."/>
            <person name="Larson L."/>
            <person name="Lewis B."/>
            <person name="Mehta T."/>
            <person name="Park D."/>
            <person name="Pearson M."/>
            <person name="Roberts A."/>
            <person name="Saif S."/>
            <person name="Shenoy N."/>
            <person name="Sisk P."/>
            <person name="Stolte C."/>
            <person name="Sykes S."/>
            <person name="Walk T."/>
            <person name="White J."/>
            <person name="Yandava C."/>
            <person name="Burger G."/>
            <person name="Gray M.W."/>
            <person name="Holland P.W.H."/>
            <person name="King N."/>
            <person name="Lang F.B.F."/>
            <person name="Roger A.J."/>
            <person name="Ruiz-Trillo I."/>
            <person name="Lander E."/>
            <person name="Nusbaum C."/>
        </authorList>
    </citation>
    <scope>NUCLEOTIDE SEQUENCE [LARGE SCALE GENOMIC DNA]</scope>
    <source>
        <strain evidence="10">ATCC 38327</strain>
    </source>
</reference>
<feature type="region of interest" description="Disordered" evidence="6">
    <location>
        <begin position="443"/>
        <end position="495"/>
    </location>
</feature>
<dbReference type="InterPro" id="IPR000571">
    <property type="entry name" value="Znf_CCCH"/>
</dbReference>
<dbReference type="SMART" id="SM00356">
    <property type="entry name" value="ZnF_C3H1"/>
    <property type="match status" value="1"/>
</dbReference>
<feature type="region of interest" description="Disordered" evidence="6">
    <location>
        <begin position="66"/>
        <end position="189"/>
    </location>
</feature>
<dbReference type="eggNOG" id="KOG1940">
    <property type="taxonomic scope" value="Eukaryota"/>
</dbReference>
<feature type="domain" description="CHY-type" evidence="8">
    <location>
        <begin position="680"/>
        <end position="749"/>
    </location>
</feature>
<feature type="domain" description="C3H1-type" evidence="7">
    <location>
        <begin position="41"/>
        <end position="68"/>
    </location>
</feature>
<dbReference type="SUPFAM" id="SSF90229">
    <property type="entry name" value="CCCH zinc finger"/>
    <property type="match status" value="1"/>
</dbReference>
<feature type="compositionally biased region" description="Basic and acidic residues" evidence="6">
    <location>
        <begin position="764"/>
        <end position="794"/>
    </location>
</feature>
<evidence type="ECO:0000256" key="5">
    <source>
        <dbReference type="PROSITE-ProRule" id="PRU00723"/>
    </source>
</evidence>
<keyword evidence="1 5" id="KW-0479">Metal-binding</keyword>
<dbReference type="EMBL" id="GG745343">
    <property type="protein sequence ID" value="KNE63899.1"/>
    <property type="molecule type" value="Genomic_DNA"/>
</dbReference>
<dbReference type="PROSITE" id="PS51266">
    <property type="entry name" value="ZF_CHY"/>
    <property type="match status" value="1"/>
</dbReference>
<dbReference type="GO" id="GO:0008270">
    <property type="term" value="F:zinc ion binding"/>
    <property type="evidence" value="ECO:0007669"/>
    <property type="project" value="UniProtKB-KW"/>
</dbReference>
<feature type="compositionally biased region" description="Acidic residues" evidence="6">
    <location>
        <begin position="466"/>
        <end position="483"/>
    </location>
</feature>
<feature type="region of interest" description="Disordered" evidence="6">
    <location>
        <begin position="760"/>
        <end position="817"/>
    </location>
</feature>
<dbReference type="SUPFAM" id="SSF161219">
    <property type="entry name" value="CHY zinc finger-like"/>
    <property type="match status" value="1"/>
</dbReference>
<evidence type="ECO:0000256" key="2">
    <source>
        <dbReference type="ARBA" id="ARBA00022771"/>
    </source>
</evidence>
<evidence type="ECO:0008006" key="11">
    <source>
        <dbReference type="Google" id="ProtNLM"/>
    </source>
</evidence>
<gene>
    <name evidence="9" type="ORF">AMAG_08959</name>
</gene>
<dbReference type="STRING" id="578462.A0A0L0SND8"/>
<evidence type="ECO:0000256" key="4">
    <source>
        <dbReference type="PROSITE-ProRule" id="PRU00601"/>
    </source>
</evidence>
<dbReference type="OrthoDB" id="10253329at2759"/>
<accession>A0A0L0SND8</accession>
<dbReference type="Pfam" id="PF05495">
    <property type="entry name" value="zf-CHY"/>
    <property type="match status" value="1"/>
</dbReference>
<evidence type="ECO:0000313" key="9">
    <source>
        <dbReference type="EMBL" id="KNE63899.1"/>
    </source>
</evidence>
<evidence type="ECO:0000256" key="6">
    <source>
        <dbReference type="SAM" id="MobiDB-lite"/>
    </source>
</evidence>
<protein>
    <recommendedName>
        <fullName evidence="11">CHY-type domain-containing protein</fullName>
    </recommendedName>
</protein>
<sequence length="817" mass="87474">MAISNDQNANAATATPAPASSPAVPSTANAVAPTSAPARRPRPPARCRFFAQGNCREGDKCRFRHVAPAPGAKSAQGKQDGDASRAPDAARTKNTRRRDGTGRPPRTAGSAASAAAPANGDGTVAATAAAPTSTGGDQGADAAAPAASAAPKARRNPRPRRDREQRDRARRDRAATPSANGQDADDDQVADPADALSQRMLELQQLRAQYRTKRATATRVLVDFAPSDPDFPYPLESVNLALTVPLDYPDASMPSIELLNDDMPDNLKDMVAAGYASRVQQRPRLPLATTIQWLDKNLEPLLAGKMQQSSRITFVRNTRSAVAKPTGNADRRVSEMQQLARRFKSTWVQLSELEVQFSFEPTDPDFPLELTLHFGLTVPKAYPDEPVTLAVLNTDVPPAVAAAIQDRFHAQAAASPGMALLALVNWLDRNLLDILRVVEEEQEAEDEEHVHTGNCSHTSSGSGTDSTDDDDEDDDGTSGDDLPESAATTDPVKSGTQIRVPDLHLSGIGVVEPATLSFLAQCARCKCAVEFKDVPPVRPGTDLTPTVAHPWPGGAVRTCPQCATQLGMRYTAALAHPGSKILGTANTLNTHLVDLLPSSFTPTCAACTNPAPGLFKAVPRGVPVAHTCRRCHAAMALAVDLVRFQHVGAGGLVNGGPGGAMGMLKKRVRRADEGIVPGQPLPNEGRCKHYAKSYRWFRFPCCGRVYPCDICHEKNKPDDHEVVRANRMVCGFCSKEQPFAQGDCSFCHARLVAKASSGFWEGGKGTRDKNRMSAKDARKFKDSNNKTKSKKSERVGAAGAQATKKKQQRRGTDKESA</sequence>
<organism evidence="9 10">
    <name type="scientific">Allomyces macrogynus (strain ATCC 38327)</name>
    <name type="common">Allomyces javanicus var. macrogynus</name>
    <dbReference type="NCBI Taxonomy" id="578462"/>
    <lineage>
        <taxon>Eukaryota</taxon>
        <taxon>Fungi</taxon>
        <taxon>Fungi incertae sedis</taxon>
        <taxon>Blastocladiomycota</taxon>
        <taxon>Blastocladiomycetes</taxon>
        <taxon>Blastocladiales</taxon>
        <taxon>Blastocladiaceae</taxon>
        <taxon>Allomyces</taxon>
    </lineage>
</organism>
<dbReference type="OMA" id="FRRQLMH"/>
<feature type="zinc finger region" description="C3H1-type" evidence="5">
    <location>
        <begin position="41"/>
        <end position="68"/>
    </location>
</feature>
<dbReference type="Proteomes" id="UP000054350">
    <property type="component" value="Unassembled WGS sequence"/>
</dbReference>
<name>A0A0L0SND8_ALLM3</name>
<feature type="compositionally biased region" description="Low complexity" evidence="6">
    <location>
        <begin position="8"/>
        <end position="38"/>
    </location>
</feature>
<evidence type="ECO:0000256" key="1">
    <source>
        <dbReference type="ARBA" id="ARBA00022723"/>
    </source>
</evidence>
<feature type="compositionally biased region" description="Basic and acidic residues" evidence="6">
    <location>
        <begin position="159"/>
        <end position="174"/>
    </location>
</feature>